<dbReference type="InterPro" id="IPR043917">
    <property type="entry name" value="DUF5753"/>
</dbReference>
<dbReference type="Gene3D" id="1.10.260.40">
    <property type="entry name" value="lambda repressor-like DNA-binding domains"/>
    <property type="match status" value="1"/>
</dbReference>
<feature type="domain" description="HTH cro/C1-type" evidence="1">
    <location>
        <begin position="18"/>
        <end position="72"/>
    </location>
</feature>
<gene>
    <name evidence="2" type="ORF">FCI23_03465</name>
</gene>
<comment type="caution">
    <text evidence="2">The sequence shown here is derived from an EMBL/GenBank/DDBJ whole genome shotgun (WGS) entry which is preliminary data.</text>
</comment>
<keyword evidence="3" id="KW-1185">Reference proteome</keyword>
<accession>A0A4U0SSS0</accession>
<protein>
    <submittedName>
        <fullName evidence="2">Helix-turn-helix domain-containing protein</fullName>
    </submittedName>
</protein>
<name>A0A4U0SSS0_9ACTN</name>
<dbReference type="AlphaFoldDB" id="A0A4U0SSS0"/>
<dbReference type="Proteomes" id="UP000305778">
    <property type="component" value="Unassembled WGS sequence"/>
</dbReference>
<reference evidence="2 3" key="1">
    <citation type="submission" date="2019-04" db="EMBL/GenBank/DDBJ databases">
        <title>Streptomyces oryziradicis sp. nov., a novel actinomycete isolated from rhizosphere soil of rice (Oryza sativa L.).</title>
        <authorList>
            <person name="Li C."/>
        </authorList>
    </citation>
    <scope>NUCLEOTIDE SEQUENCE [LARGE SCALE GENOMIC DNA]</scope>
    <source>
        <strain evidence="2 3">NEAU-C40</strain>
    </source>
</reference>
<dbReference type="RefSeq" id="WP_136721925.1">
    <property type="nucleotide sequence ID" value="NZ_SUMC01000002.1"/>
</dbReference>
<dbReference type="CDD" id="cd00093">
    <property type="entry name" value="HTH_XRE"/>
    <property type="match status" value="1"/>
</dbReference>
<dbReference type="InterPro" id="IPR001387">
    <property type="entry name" value="Cro/C1-type_HTH"/>
</dbReference>
<evidence type="ECO:0000313" key="3">
    <source>
        <dbReference type="Proteomes" id="UP000305778"/>
    </source>
</evidence>
<proteinExistence type="predicted"/>
<dbReference type="OrthoDB" id="3462393at2"/>
<dbReference type="InterPro" id="IPR010982">
    <property type="entry name" value="Lambda_DNA-bd_dom_sf"/>
</dbReference>
<dbReference type="EMBL" id="SUMC01000002">
    <property type="protein sequence ID" value="TKA13056.1"/>
    <property type="molecule type" value="Genomic_DNA"/>
</dbReference>
<dbReference type="SUPFAM" id="SSF47413">
    <property type="entry name" value="lambda repressor-like DNA-binding domains"/>
    <property type="match status" value="1"/>
</dbReference>
<organism evidence="2 3">
    <name type="scientific">Actinacidiphila oryziradicis</name>
    <dbReference type="NCBI Taxonomy" id="2571141"/>
    <lineage>
        <taxon>Bacteria</taxon>
        <taxon>Bacillati</taxon>
        <taxon>Actinomycetota</taxon>
        <taxon>Actinomycetes</taxon>
        <taxon>Kitasatosporales</taxon>
        <taxon>Streptomycetaceae</taxon>
        <taxon>Actinacidiphila</taxon>
    </lineage>
</organism>
<dbReference type="GO" id="GO:0003677">
    <property type="term" value="F:DNA binding"/>
    <property type="evidence" value="ECO:0007669"/>
    <property type="project" value="InterPro"/>
</dbReference>
<dbReference type="Pfam" id="PF13560">
    <property type="entry name" value="HTH_31"/>
    <property type="match status" value="1"/>
</dbReference>
<evidence type="ECO:0000313" key="2">
    <source>
        <dbReference type="EMBL" id="TKA13056.1"/>
    </source>
</evidence>
<sequence>MGLRSNPSQRQRRLGAELRRLRELSGMSATDAGALAGLGRAHMSHIEMGRTAIPEDKLRALVRAYGCNSQGLIDALVVMGESTGRGWWSDYRDTQSSSVLDLAELEAANTAHRSFQWVYVHGLLQTPDYMRALFEAGQPDATLGELDRGVEFRLRRQEVLKGTSPLRFHAVIHEAALHMRLVSAEIMRQQIEHLVEMARLPNVCIQIMPFAGRAYPADFGTPFVIFEPSVPELGTVYVEHPVSPLFLGEQAQLAQFRATFETLSTVALPPLDPQPESMFSAKKDSLGLVQHLLYVL</sequence>
<dbReference type="SMART" id="SM00530">
    <property type="entry name" value="HTH_XRE"/>
    <property type="match status" value="1"/>
</dbReference>
<dbReference type="Pfam" id="PF19054">
    <property type="entry name" value="DUF5753"/>
    <property type="match status" value="1"/>
</dbReference>
<evidence type="ECO:0000259" key="1">
    <source>
        <dbReference type="PROSITE" id="PS50943"/>
    </source>
</evidence>
<dbReference type="PROSITE" id="PS50943">
    <property type="entry name" value="HTH_CROC1"/>
    <property type="match status" value="1"/>
</dbReference>